<dbReference type="RefSeq" id="WP_013289664.1">
    <property type="nucleotide sequence ID" value="NC_014392.1"/>
</dbReference>
<dbReference type="HOGENOM" id="CLU_663390_0_0_9"/>
<proteinExistence type="predicted"/>
<gene>
    <name evidence="1" type="ordered locus">COB47_0316</name>
</gene>
<dbReference type="KEGG" id="cob:COB47_0316"/>
<dbReference type="AlphaFoldDB" id="D9TI26"/>
<sequence length="414" mass="48612">MWGATKRRGRGPGVYDINAGRLVGNNVDNRFVFRILRPELAKAAANFFSDVSEKDYYAPYVTMLTVAQAIDGYWCIRKDKKTGKVIDKRRVIRWDRQLTFEDLWKIVSQVSRTGVSMIVGDTYENQMDNYKEAIIRKDPQLEQWAKEMQKKYKLKSLDEVYDRYLYSPGRREALKYYKYDYSKIGRPITRFELALAFMANVDDNYMAAILSVKNPKQYPPNKTDGHYIGASNPYTMAIYLNQGKPATRYFRKVKIDNAAIEKRLIKGTDSDKAVYGNPKYYKYAADYLELSYKTEGVKRYVYILNYMPFSIPINYSVIEQGKKLGVFHSNYARWLDNKLQALDLFKNWPNMPKEPDANWWYSPATLREAIVLYDAITAYLYNVQMTNHEAVYHDWSDYDFKNFGEFLNYLGKGY</sequence>
<evidence type="ECO:0000313" key="2">
    <source>
        <dbReference type="Proteomes" id="UP000000347"/>
    </source>
</evidence>
<name>D9TI26_CALOO</name>
<organism evidence="1 2">
    <name type="scientific">Caldicellulosiruptor obsidiansis (strain ATCC BAA-2073 / JCM 16842 / OB47)</name>
    <dbReference type="NCBI Taxonomy" id="608506"/>
    <lineage>
        <taxon>Bacteria</taxon>
        <taxon>Bacillati</taxon>
        <taxon>Bacillota</taxon>
        <taxon>Bacillota incertae sedis</taxon>
        <taxon>Caldicellulosiruptorales</taxon>
        <taxon>Caldicellulosiruptoraceae</taxon>
        <taxon>Caldicellulosiruptor</taxon>
    </lineage>
</organism>
<reference evidence="1 2" key="1">
    <citation type="journal article" date="2010" name="J. Bacteriol.">
        <title>Complete genome sequence of the cellulolytic thermophile Caldicellulosiruptor obsidiansis OB47T.</title>
        <authorList>
            <person name="Elkins J.G."/>
            <person name="Lochner A."/>
            <person name="Hamilton-Brehm S.D."/>
            <person name="Davenport K.W."/>
            <person name="Podar M."/>
            <person name="Brown S.D."/>
            <person name="Land M.L."/>
            <person name="Hauser L.J."/>
            <person name="Klingeman D.M."/>
            <person name="Raman B."/>
            <person name="Goodwin L.A."/>
            <person name="Tapia R."/>
            <person name="Meincke L.J."/>
            <person name="Detter J.C."/>
            <person name="Bruce D.C."/>
            <person name="Han C.S."/>
            <person name="Palumbo A.V."/>
            <person name="Cottingham R.W."/>
            <person name="Keller M."/>
            <person name="Graham D.E."/>
        </authorList>
    </citation>
    <scope>NUCLEOTIDE SEQUENCE [LARGE SCALE GENOMIC DNA]</scope>
    <source>
        <strain evidence="2">ATCC BAA-2073 / strain OB47</strain>
    </source>
</reference>
<keyword evidence="2" id="KW-1185">Reference proteome</keyword>
<dbReference type="STRING" id="608506.COB47_0316"/>
<protein>
    <submittedName>
        <fullName evidence="1">Uncharacterized protein</fullName>
    </submittedName>
</protein>
<dbReference type="EMBL" id="CP002164">
    <property type="protein sequence ID" value="ADL41658.1"/>
    <property type="molecule type" value="Genomic_DNA"/>
</dbReference>
<accession>D9TI26</accession>
<evidence type="ECO:0000313" key="1">
    <source>
        <dbReference type="EMBL" id="ADL41658.1"/>
    </source>
</evidence>
<dbReference type="Proteomes" id="UP000000347">
    <property type="component" value="Chromosome"/>
</dbReference>
<dbReference type="OrthoDB" id="10021139at2"/>